<evidence type="ECO:0000256" key="1">
    <source>
        <dbReference type="SAM" id="MobiDB-lite"/>
    </source>
</evidence>
<keyword evidence="3" id="KW-1185">Reference proteome</keyword>
<feature type="region of interest" description="Disordered" evidence="1">
    <location>
        <begin position="29"/>
        <end position="106"/>
    </location>
</feature>
<evidence type="ECO:0008006" key="4">
    <source>
        <dbReference type="Google" id="ProtNLM"/>
    </source>
</evidence>
<dbReference type="Proteomes" id="UP001530400">
    <property type="component" value="Unassembled WGS sequence"/>
</dbReference>
<feature type="compositionally biased region" description="Low complexity" evidence="1">
    <location>
        <begin position="29"/>
        <end position="39"/>
    </location>
</feature>
<feature type="compositionally biased region" description="Low complexity" evidence="1">
    <location>
        <begin position="644"/>
        <end position="654"/>
    </location>
</feature>
<dbReference type="AlphaFoldDB" id="A0ABD3PF54"/>
<dbReference type="EMBL" id="JALLPJ020000654">
    <property type="protein sequence ID" value="KAL3786333.1"/>
    <property type="molecule type" value="Genomic_DNA"/>
</dbReference>
<feature type="compositionally biased region" description="Polar residues" evidence="1">
    <location>
        <begin position="558"/>
        <end position="575"/>
    </location>
</feature>
<reference evidence="2 3" key="1">
    <citation type="submission" date="2024-10" db="EMBL/GenBank/DDBJ databases">
        <title>Updated reference genomes for cyclostephanoid diatoms.</title>
        <authorList>
            <person name="Roberts W.R."/>
            <person name="Alverson A.J."/>
        </authorList>
    </citation>
    <scope>NUCLEOTIDE SEQUENCE [LARGE SCALE GENOMIC DNA]</scope>
    <source>
        <strain evidence="2 3">AJA010-31</strain>
    </source>
</reference>
<feature type="compositionally biased region" description="Basic residues" evidence="1">
    <location>
        <begin position="528"/>
        <end position="538"/>
    </location>
</feature>
<feature type="region of interest" description="Disordered" evidence="1">
    <location>
        <begin position="546"/>
        <end position="577"/>
    </location>
</feature>
<protein>
    <recommendedName>
        <fullName evidence="4">SH3 domain-containing protein</fullName>
    </recommendedName>
</protein>
<feature type="region of interest" description="Disordered" evidence="1">
    <location>
        <begin position="522"/>
        <end position="541"/>
    </location>
</feature>
<feature type="compositionally biased region" description="Polar residues" evidence="1">
    <location>
        <begin position="65"/>
        <end position="74"/>
    </location>
</feature>
<name>A0ABD3PF54_9STRA</name>
<evidence type="ECO:0000313" key="3">
    <source>
        <dbReference type="Proteomes" id="UP001530400"/>
    </source>
</evidence>
<feature type="region of interest" description="Disordered" evidence="1">
    <location>
        <begin position="641"/>
        <end position="661"/>
    </location>
</feature>
<sequence length="1156" mass="127277">MEDRYERKRTGVQVSTYSTLISLEIVQAAAARARANKNAENSSPRRHSEEQSHNVASPTSPPQITPASLNTSLSPIECCTPDDKTPDNLTKTTPKKSLSSSLEKISHKSICTGSRATDATTVSSTATTDATTVSIGSRFSQLRLSPVDDEGEVAHAMKGKVSDRVKRFNSGSKATFNRLNEEDENDTNEDPIKGSLNSQNNIQASRSIQPKLTFQKQQLCSSPERARHGWKNDILKTAAKQMELRYYRVIYPGVVSLLVDLPGAAATYPPPSDSTSTETCVYLGYGEIVATSSPEITISLSELEAAGNVDNKLNNLQVDGAENKFIRAIRVDSIMTGGYNSDDKECIATDHSVPSSWKNSIIRHHGYLLLDNQFGQVIAESMGQTKPGSMGPSYEHGSFVYRVRASSPVRVLSGPDFNAPSMKCALIPGTIHDVTFRVSVPLSNTQENDADILVDDADAGEFKFLRLGRRRGWVVDRRVDAVDGDSKRLRVSYLMQDVTEEQSLNQTFSETSAASLTVSQTPTTVNTQRKRTRRHRREARNVPTMLHDIRNPGDSFDTESSATGYGSGTVASTGADSMIDQKFGPSIETFYLMRVLAPLGLKILDAPHFQVSDLMNTPTEQNKLRNQSPAGISPFARTNAMIGSSSADSSPTSSGAHKKGQRIRFLARGQFFEASNRMESTDAASLYTNGQGLIKLADGSGWVIVPHHHDLVAQYENFRGGSVGVDPHEVIAFEELGDATVPRHVRASNRHTPPDRMHQVSKSLKRQERPTCWLRIINPNGVKVVLPPAEFVQRMNGQHSNVTPPKYPTIAEKAIKIKPSSSSLDSEVASAVSSSFFDSVWSRVTPTKIKNTISSSANTEIASNKHLTQQQVQSVNSASNSSQQFTVPVIACGMVVPVEHSDSAVSDDERCFVRLFHGQGWIPLRLAGTICAVEVDSPEVRYGSFWFRIQSKYGLDVRHGPSAHAPYITSDCGHSFRFECGEFLRASEVLTVFRKESGPTDRPKVECFAKLYRKNHGLNSDTTNQNMISQYTSLQSLTSPGEWVMVHNADELFLEECAAPPLVERKRDGWRCSAIQNVHIRFGPSFDAGRTTKVIRADEQFLVIEKVMAAGDGVVWFRLKNGEGWVHSVSENGDAMVHCHITDYMSRKIVRNIVNR</sequence>
<feature type="compositionally biased region" description="Low complexity" evidence="1">
    <location>
        <begin position="89"/>
        <end position="103"/>
    </location>
</feature>
<gene>
    <name evidence="2" type="ORF">ACHAWO_005825</name>
</gene>
<accession>A0ABD3PF54</accession>
<comment type="caution">
    <text evidence="2">The sequence shown here is derived from an EMBL/GenBank/DDBJ whole genome shotgun (WGS) entry which is preliminary data.</text>
</comment>
<evidence type="ECO:0000313" key="2">
    <source>
        <dbReference type="EMBL" id="KAL3786333.1"/>
    </source>
</evidence>
<organism evidence="2 3">
    <name type="scientific">Cyclotella atomus</name>
    <dbReference type="NCBI Taxonomy" id="382360"/>
    <lineage>
        <taxon>Eukaryota</taxon>
        <taxon>Sar</taxon>
        <taxon>Stramenopiles</taxon>
        <taxon>Ochrophyta</taxon>
        <taxon>Bacillariophyta</taxon>
        <taxon>Coscinodiscophyceae</taxon>
        <taxon>Thalassiosirophycidae</taxon>
        <taxon>Stephanodiscales</taxon>
        <taxon>Stephanodiscaceae</taxon>
        <taxon>Cyclotella</taxon>
    </lineage>
</organism>
<proteinExistence type="predicted"/>